<dbReference type="InterPro" id="IPR052907">
    <property type="entry name" value="Beta-lactamase/esterase"/>
</dbReference>
<dbReference type="InterPro" id="IPR012338">
    <property type="entry name" value="Beta-lactam/transpept-like"/>
</dbReference>
<gene>
    <name evidence="3" type="ORF">FGD71_034525</name>
</gene>
<dbReference type="EMBL" id="VCHX02000183">
    <property type="protein sequence ID" value="TPQ17835.1"/>
    <property type="molecule type" value="Genomic_DNA"/>
</dbReference>
<feature type="domain" description="Beta-lactamase-related" evidence="2">
    <location>
        <begin position="2"/>
        <end position="64"/>
    </location>
</feature>
<keyword evidence="4" id="KW-1185">Reference proteome</keyword>
<evidence type="ECO:0000256" key="1">
    <source>
        <dbReference type="SAM" id="MobiDB-lite"/>
    </source>
</evidence>
<dbReference type="InterPro" id="IPR001466">
    <property type="entry name" value="Beta-lactam-related"/>
</dbReference>
<protein>
    <submittedName>
        <fullName evidence="3">Beta-lactamase family protein</fullName>
    </submittedName>
</protein>
<reference evidence="3 4" key="1">
    <citation type="submission" date="2019-06" db="EMBL/GenBank/DDBJ databases">
        <title>Streptomyces sporangiiformans sp. nov., a novel actinomycete isolated from soil in Mount Song.</title>
        <authorList>
            <person name="Han L."/>
        </authorList>
    </citation>
    <scope>NUCLEOTIDE SEQUENCE [LARGE SCALE GENOMIC DNA]</scope>
    <source>
        <strain evidence="3 4">NEAU-SSA 1</strain>
    </source>
</reference>
<accession>A0A505D7U2</accession>
<dbReference type="Pfam" id="PF00144">
    <property type="entry name" value="Beta-lactamase"/>
    <property type="match status" value="1"/>
</dbReference>
<evidence type="ECO:0000313" key="4">
    <source>
        <dbReference type="Proteomes" id="UP000317378"/>
    </source>
</evidence>
<dbReference type="OrthoDB" id="9809635at2"/>
<feature type="region of interest" description="Disordered" evidence="1">
    <location>
        <begin position="82"/>
        <end position="113"/>
    </location>
</feature>
<organism evidence="3 4">
    <name type="scientific">Streptomyces sporangiiformans</name>
    <dbReference type="NCBI Taxonomy" id="2315329"/>
    <lineage>
        <taxon>Bacteria</taxon>
        <taxon>Bacillati</taxon>
        <taxon>Actinomycetota</taxon>
        <taxon>Actinomycetes</taxon>
        <taxon>Kitasatosporales</taxon>
        <taxon>Streptomycetaceae</taxon>
        <taxon>Streptomyces</taxon>
    </lineage>
</organism>
<dbReference type="SUPFAM" id="SSF56601">
    <property type="entry name" value="beta-lactamase/transpeptidase-like"/>
    <property type="match status" value="1"/>
</dbReference>
<dbReference type="AlphaFoldDB" id="A0A505D7U2"/>
<dbReference type="PANTHER" id="PTHR43319:SF3">
    <property type="entry name" value="BETA-LACTAMASE-RELATED DOMAIN-CONTAINING PROTEIN"/>
    <property type="match status" value="1"/>
</dbReference>
<dbReference type="Proteomes" id="UP000317378">
    <property type="component" value="Unassembled WGS sequence"/>
</dbReference>
<dbReference type="Gene3D" id="3.40.710.10">
    <property type="entry name" value="DD-peptidase/beta-lactamase superfamily"/>
    <property type="match status" value="1"/>
</dbReference>
<sequence>MQAVLERLVGEGREVGLQVAAYLDGELVVDVWAGVTDRATGHDVDGDSLFPLHSCGKGVTATAIRPRRTGVSLRQESAVAWASGHPRRRAVRARHRTARRRVGHRHRRPQPRQ</sequence>
<evidence type="ECO:0000313" key="3">
    <source>
        <dbReference type="EMBL" id="TPQ17835.1"/>
    </source>
</evidence>
<name>A0A505D7U2_9ACTN</name>
<evidence type="ECO:0000259" key="2">
    <source>
        <dbReference type="Pfam" id="PF00144"/>
    </source>
</evidence>
<proteinExistence type="predicted"/>
<feature type="compositionally biased region" description="Basic residues" evidence="1">
    <location>
        <begin position="85"/>
        <end position="113"/>
    </location>
</feature>
<comment type="caution">
    <text evidence="3">The sequence shown here is derived from an EMBL/GenBank/DDBJ whole genome shotgun (WGS) entry which is preliminary data.</text>
</comment>
<dbReference type="PANTHER" id="PTHR43319">
    <property type="entry name" value="BETA-LACTAMASE-RELATED"/>
    <property type="match status" value="1"/>
</dbReference>